<dbReference type="InterPro" id="IPR021056">
    <property type="entry name" value="Mt_import_IM_translocase_Tim54"/>
</dbReference>
<sequence length="494" mass="56361">MSSNAAETVKPVAEAPTSGVRTVLRYTGIPPSWLDKRPRLPSRNWLIFLSVTSAVTGYYIYDRQQCKKIRQEYVDKVKDLAVQPMGSMELPRLVTVYGARWPGDEDYDRSMRYFRKYVKPILVAAAIDYDMVKGRRHGDIARIVADKIRKERRIMAGLEQYSTGPMTLPGSSFEEKRQRELDGGIVIVGRHTLKEFMAGLKRGWTEGLENVDREEQLARALESDGHFDEPEPEQPPVGEGEPIPTASRIPSSKPFSIINPALRAPPAPQAKPSEAVPEHLNAPPAEIPPQPPMLLVSFTNYIGLTQIPLMVWDFFNQRHKVREGAEAAYRLIMGNTRPFTAPSVETLARPEVDVDVDAPQKPYLSELTLTDLDFDRQAESYYKKSLVRDFMSDIEKARKEYYKSLVTRLETARALARGTREPTKEERDNPPPTEVELRAERLKKELRWTADEEGWNIVRPDRDVEWDERFRNKLRVYIDPPPPEKGEDTNSSAS</sequence>
<dbReference type="GO" id="GO:0015031">
    <property type="term" value="P:protein transport"/>
    <property type="evidence" value="ECO:0007669"/>
    <property type="project" value="UniProtKB-KW"/>
</dbReference>
<feature type="compositionally biased region" description="Basic and acidic residues" evidence="12">
    <location>
        <begin position="418"/>
        <end position="434"/>
    </location>
</feature>
<evidence type="ECO:0000313" key="13">
    <source>
        <dbReference type="EMBL" id="OSD08553.1"/>
    </source>
</evidence>
<dbReference type="OrthoDB" id="5598305at2759"/>
<keyword evidence="6" id="KW-0999">Mitochondrion inner membrane</keyword>
<gene>
    <name evidence="13" type="ORF">PYCCODRAFT_1356693</name>
</gene>
<evidence type="ECO:0000256" key="1">
    <source>
        <dbReference type="ARBA" id="ARBA00004434"/>
    </source>
</evidence>
<protein>
    <recommendedName>
        <fullName evidence="3">Mitochondrial import inner membrane translocase subunit TIM54</fullName>
    </recommendedName>
</protein>
<evidence type="ECO:0000256" key="7">
    <source>
        <dbReference type="ARBA" id="ARBA00022927"/>
    </source>
</evidence>
<comment type="similarity">
    <text evidence="2">Belongs to the TIM54 family.</text>
</comment>
<evidence type="ECO:0000256" key="5">
    <source>
        <dbReference type="ARBA" id="ARBA00022692"/>
    </source>
</evidence>
<evidence type="ECO:0000256" key="3">
    <source>
        <dbReference type="ARBA" id="ARBA00020796"/>
    </source>
</evidence>
<evidence type="ECO:0000256" key="8">
    <source>
        <dbReference type="ARBA" id="ARBA00022989"/>
    </source>
</evidence>
<dbReference type="STRING" id="1353009.A0A1Y2J6N3"/>
<keyword evidence="5" id="KW-0812">Transmembrane</keyword>
<organism evidence="13 14">
    <name type="scientific">Trametes coccinea (strain BRFM310)</name>
    <name type="common">Pycnoporus coccineus</name>
    <dbReference type="NCBI Taxonomy" id="1353009"/>
    <lineage>
        <taxon>Eukaryota</taxon>
        <taxon>Fungi</taxon>
        <taxon>Dikarya</taxon>
        <taxon>Basidiomycota</taxon>
        <taxon>Agaricomycotina</taxon>
        <taxon>Agaricomycetes</taxon>
        <taxon>Polyporales</taxon>
        <taxon>Polyporaceae</taxon>
        <taxon>Trametes</taxon>
    </lineage>
</organism>
<keyword evidence="9" id="KW-0811">Translocation</keyword>
<dbReference type="EMBL" id="KZ084086">
    <property type="protein sequence ID" value="OSD08553.1"/>
    <property type="molecule type" value="Genomic_DNA"/>
</dbReference>
<evidence type="ECO:0000256" key="4">
    <source>
        <dbReference type="ARBA" id="ARBA00022448"/>
    </source>
</evidence>
<evidence type="ECO:0000256" key="11">
    <source>
        <dbReference type="ARBA" id="ARBA00023136"/>
    </source>
</evidence>
<accession>A0A1Y2J6N3</accession>
<feature type="region of interest" description="Disordered" evidence="12">
    <location>
        <begin position="223"/>
        <end position="288"/>
    </location>
</feature>
<dbReference type="AlphaFoldDB" id="A0A1Y2J6N3"/>
<reference evidence="13 14" key="1">
    <citation type="journal article" date="2015" name="Biotechnol. Biofuels">
        <title>Enhanced degradation of softwood versus hardwood by the white-rot fungus Pycnoporus coccineus.</title>
        <authorList>
            <person name="Couturier M."/>
            <person name="Navarro D."/>
            <person name="Chevret D."/>
            <person name="Henrissat B."/>
            <person name="Piumi F."/>
            <person name="Ruiz-Duenas F.J."/>
            <person name="Martinez A.T."/>
            <person name="Grigoriev I.V."/>
            <person name="Riley R."/>
            <person name="Lipzen A."/>
            <person name="Berrin J.G."/>
            <person name="Master E.R."/>
            <person name="Rosso M.N."/>
        </authorList>
    </citation>
    <scope>NUCLEOTIDE SEQUENCE [LARGE SCALE GENOMIC DNA]</scope>
    <source>
        <strain evidence="13 14">BRFM310</strain>
    </source>
</reference>
<proteinExistence type="inferred from homology"/>
<evidence type="ECO:0000256" key="9">
    <source>
        <dbReference type="ARBA" id="ARBA00023010"/>
    </source>
</evidence>
<evidence type="ECO:0000313" key="14">
    <source>
        <dbReference type="Proteomes" id="UP000193067"/>
    </source>
</evidence>
<keyword evidence="7" id="KW-0653">Protein transport</keyword>
<evidence type="ECO:0000256" key="2">
    <source>
        <dbReference type="ARBA" id="ARBA00006355"/>
    </source>
</evidence>
<keyword evidence="14" id="KW-1185">Reference proteome</keyword>
<comment type="subcellular location">
    <subcellularLocation>
        <location evidence="1">Mitochondrion inner membrane</location>
        <topology evidence="1">Single-pass membrane protein</topology>
    </subcellularLocation>
</comment>
<evidence type="ECO:0000256" key="12">
    <source>
        <dbReference type="SAM" id="MobiDB-lite"/>
    </source>
</evidence>
<evidence type="ECO:0000256" key="6">
    <source>
        <dbReference type="ARBA" id="ARBA00022792"/>
    </source>
</evidence>
<keyword evidence="11" id="KW-0472">Membrane</keyword>
<dbReference type="InterPro" id="IPR050187">
    <property type="entry name" value="Lipid_Phosphate_FormReg"/>
</dbReference>
<dbReference type="GO" id="GO:0005743">
    <property type="term" value="C:mitochondrial inner membrane"/>
    <property type="evidence" value="ECO:0007669"/>
    <property type="project" value="UniProtKB-SubCell"/>
</dbReference>
<dbReference type="PANTHER" id="PTHR12358:SF101">
    <property type="entry name" value="MITOCHONDRIAL IMPORT INNER MEMBRANE TRANSLOCASE SUBUNIT TIM54"/>
    <property type="match status" value="1"/>
</dbReference>
<dbReference type="Proteomes" id="UP000193067">
    <property type="component" value="Unassembled WGS sequence"/>
</dbReference>
<keyword evidence="8" id="KW-1133">Transmembrane helix</keyword>
<keyword evidence="10" id="KW-0496">Mitochondrion</keyword>
<dbReference type="PANTHER" id="PTHR12358">
    <property type="entry name" value="SPHINGOSINE KINASE"/>
    <property type="match status" value="1"/>
</dbReference>
<keyword evidence="4" id="KW-0813">Transport</keyword>
<dbReference type="Pfam" id="PF11711">
    <property type="entry name" value="Tim54"/>
    <property type="match status" value="1"/>
</dbReference>
<evidence type="ECO:0000256" key="10">
    <source>
        <dbReference type="ARBA" id="ARBA00023128"/>
    </source>
</evidence>
<feature type="region of interest" description="Disordered" evidence="12">
    <location>
        <begin position="415"/>
        <end position="434"/>
    </location>
</feature>
<name>A0A1Y2J6N3_TRAC3</name>